<comment type="caution">
    <text evidence="2">The sequence shown here is derived from an EMBL/GenBank/DDBJ whole genome shotgun (WGS) entry which is preliminary data.</text>
</comment>
<gene>
    <name evidence="2" type="ORF">QYF61_010307</name>
</gene>
<proteinExistence type="predicted"/>
<name>A0AAN7MA34_MYCAM</name>
<protein>
    <submittedName>
        <fullName evidence="2">Uncharacterized protein</fullName>
    </submittedName>
</protein>
<dbReference type="EMBL" id="JAUNZN010000046">
    <property type="protein sequence ID" value="KAK4806098.1"/>
    <property type="molecule type" value="Genomic_DNA"/>
</dbReference>
<feature type="region of interest" description="Disordered" evidence="1">
    <location>
        <begin position="1"/>
        <end position="28"/>
    </location>
</feature>
<evidence type="ECO:0000313" key="2">
    <source>
        <dbReference type="EMBL" id="KAK4806098.1"/>
    </source>
</evidence>
<sequence>MMGTGHGFGDRGGDGPQVKNREVEEEEVHGGVEAVVAGYSSDDEAIAQQGSQRDMDMWLESCSTALLELWLQRRWFTPWTPQP</sequence>
<evidence type="ECO:0000256" key="1">
    <source>
        <dbReference type="SAM" id="MobiDB-lite"/>
    </source>
</evidence>
<accession>A0AAN7MA34</accession>
<organism evidence="2 3">
    <name type="scientific">Mycteria americana</name>
    <name type="common">Wood stork</name>
    <dbReference type="NCBI Taxonomy" id="33587"/>
    <lineage>
        <taxon>Eukaryota</taxon>
        <taxon>Metazoa</taxon>
        <taxon>Chordata</taxon>
        <taxon>Craniata</taxon>
        <taxon>Vertebrata</taxon>
        <taxon>Euteleostomi</taxon>
        <taxon>Archelosauria</taxon>
        <taxon>Archosauria</taxon>
        <taxon>Dinosauria</taxon>
        <taxon>Saurischia</taxon>
        <taxon>Theropoda</taxon>
        <taxon>Coelurosauria</taxon>
        <taxon>Aves</taxon>
        <taxon>Neognathae</taxon>
        <taxon>Neoaves</taxon>
        <taxon>Aequornithes</taxon>
        <taxon>Ciconiiformes</taxon>
        <taxon>Ciconiidae</taxon>
        <taxon>Mycteria</taxon>
    </lineage>
</organism>
<dbReference type="Proteomes" id="UP001333110">
    <property type="component" value="Unassembled WGS sequence"/>
</dbReference>
<dbReference type="AlphaFoldDB" id="A0AAN7MA34"/>
<reference evidence="2 3" key="1">
    <citation type="journal article" date="2023" name="J. Hered.">
        <title>Chromosome-level genome of the wood stork (Mycteria americana) provides insight into avian chromosome evolution.</title>
        <authorList>
            <person name="Flamio R. Jr."/>
            <person name="Ramstad K.M."/>
        </authorList>
    </citation>
    <scope>NUCLEOTIDE SEQUENCE [LARGE SCALE GENOMIC DNA]</scope>
    <source>
        <strain evidence="2">JAX WOST 10</strain>
    </source>
</reference>
<keyword evidence="3" id="KW-1185">Reference proteome</keyword>
<evidence type="ECO:0000313" key="3">
    <source>
        <dbReference type="Proteomes" id="UP001333110"/>
    </source>
</evidence>